<dbReference type="Proteomes" id="UP001249851">
    <property type="component" value="Unassembled WGS sequence"/>
</dbReference>
<protein>
    <recommendedName>
        <fullName evidence="3">Nuclease HARBI1</fullName>
    </recommendedName>
</protein>
<dbReference type="EMBL" id="JARQWQ010000043">
    <property type="protein sequence ID" value="KAK2558601.1"/>
    <property type="molecule type" value="Genomic_DNA"/>
</dbReference>
<evidence type="ECO:0000313" key="2">
    <source>
        <dbReference type="Proteomes" id="UP001249851"/>
    </source>
</evidence>
<dbReference type="AlphaFoldDB" id="A0AAD9V2C6"/>
<evidence type="ECO:0008006" key="3">
    <source>
        <dbReference type="Google" id="ProtNLM"/>
    </source>
</evidence>
<accession>A0AAD9V2C6</accession>
<organism evidence="1 2">
    <name type="scientific">Acropora cervicornis</name>
    <name type="common">Staghorn coral</name>
    <dbReference type="NCBI Taxonomy" id="6130"/>
    <lineage>
        <taxon>Eukaryota</taxon>
        <taxon>Metazoa</taxon>
        <taxon>Cnidaria</taxon>
        <taxon>Anthozoa</taxon>
        <taxon>Hexacorallia</taxon>
        <taxon>Scleractinia</taxon>
        <taxon>Astrocoeniina</taxon>
        <taxon>Acroporidae</taxon>
        <taxon>Acropora</taxon>
    </lineage>
</organism>
<proteinExistence type="predicted"/>
<keyword evidence="2" id="KW-1185">Reference proteome</keyword>
<comment type="caution">
    <text evidence="1">The sequence shown here is derived from an EMBL/GenBank/DDBJ whole genome shotgun (WGS) entry which is preliminary data.</text>
</comment>
<gene>
    <name evidence="1" type="ORF">P5673_018780</name>
</gene>
<name>A0AAD9V2C6_ACRCE</name>
<reference evidence="1" key="1">
    <citation type="journal article" date="2023" name="G3 (Bethesda)">
        <title>Whole genome assembly and annotation of the endangered Caribbean coral Acropora cervicornis.</title>
        <authorList>
            <person name="Selwyn J.D."/>
            <person name="Vollmer S.V."/>
        </authorList>
    </citation>
    <scope>NUCLEOTIDE SEQUENCE</scope>
    <source>
        <strain evidence="1">K2</strain>
    </source>
</reference>
<reference evidence="1" key="2">
    <citation type="journal article" date="2023" name="Science">
        <title>Genomic signatures of disease resistance in endangered staghorn corals.</title>
        <authorList>
            <person name="Vollmer S.V."/>
            <person name="Selwyn J.D."/>
            <person name="Despard B.A."/>
            <person name="Roesel C.L."/>
        </authorList>
    </citation>
    <scope>NUCLEOTIDE SEQUENCE</scope>
    <source>
        <strain evidence="1">K2</strain>
    </source>
</reference>
<sequence length="75" mass="8463">MAPDRVCTIVVACSILHNIAVNLHEPDPEDCDKGNEGCPADLQSQYHGRETGYAVRQHITNTFFSYIQRPSKFRT</sequence>
<evidence type="ECO:0000313" key="1">
    <source>
        <dbReference type="EMBL" id="KAK2558601.1"/>
    </source>
</evidence>